<protein>
    <submittedName>
        <fullName evidence="1">Uncharacterized protein</fullName>
    </submittedName>
</protein>
<organism evidence="1 2">
    <name type="scientific">Entomophthora muscae</name>
    <dbReference type="NCBI Taxonomy" id="34485"/>
    <lineage>
        <taxon>Eukaryota</taxon>
        <taxon>Fungi</taxon>
        <taxon>Fungi incertae sedis</taxon>
        <taxon>Zoopagomycota</taxon>
        <taxon>Entomophthoromycotina</taxon>
        <taxon>Entomophthoromycetes</taxon>
        <taxon>Entomophthorales</taxon>
        <taxon>Entomophthoraceae</taxon>
        <taxon>Entomophthora</taxon>
    </lineage>
</organism>
<dbReference type="EMBL" id="QTSX02006420">
    <property type="protein sequence ID" value="KAJ9054901.1"/>
    <property type="molecule type" value="Genomic_DNA"/>
</dbReference>
<sequence>MSGYDRRIKAMIKPKKGKSEHIGQTVSQAPRASESASQARLTSMRKNIYALLAPYATLKVHDPIELSEEVEAMLGPETENTDDVLLSSCRSSDFSSGTISDLTSPEREQNDRNEFADPGPAANDLDEQLDFKPSPKPRSLLVTLVLPESPDPQMNSRPKATSGSRRKASNEEDSPGFTSTNDAYEDLTNQPKRFKPALGSRNTESRTSEKDSVYNRDGSQQSRHYMSFSDKDKSLNAQRLNEDKPRTLVREPSRLSQTQRLNSAEGSRGPVTASHLQESAHRKAALGTSGPKDDVHPPKTHSETNDLLFEGNRPNSRSQDQRIRSALPKETAVDLTVKQSTNTSRVNSNAEFEFTRPKTPTSQNPPVRDPPRTFAAACKEAASHTLPMVPKNSEDSILHRPNTYITPIVVAGMPLPDPIVAPLPGGWSQTDPSQKYAETLQAHFNTYFCNAKEVWKIAKILTPKRTRKDIGVHMEVFLESFLWYCKAFHYQELLGTTAHNDMINLYASLLPTIKWWFETNKEIPNTAPIYGVAYYIKAFLCNRIAGLMNQLTLVSPQAAGFAEKRFRVQYEANEAYMLGAQLLSGPCVQKAFPELYHHFEINAFAGFPPFRPPRHDSANLIYFGRYIINSWLKARGVDIPICHEDNLPALRLDFLDPYIDDSVSN</sequence>
<proteinExistence type="predicted"/>
<accession>A0ACC2RXR5</accession>
<name>A0ACC2RXR5_9FUNG</name>
<evidence type="ECO:0000313" key="1">
    <source>
        <dbReference type="EMBL" id="KAJ9054901.1"/>
    </source>
</evidence>
<evidence type="ECO:0000313" key="2">
    <source>
        <dbReference type="Proteomes" id="UP001165960"/>
    </source>
</evidence>
<reference evidence="1" key="1">
    <citation type="submission" date="2022-04" db="EMBL/GenBank/DDBJ databases">
        <title>Genome of the entomopathogenic fungus Entomophthora muscae.</title>
        <authorList>
            <person name="Elya C."/>
            <person name="Lovett B.R."/>
            <person name="Lee E."/>
            <person name="Macias A.M."/>
            <person name="Hajek A.E."/>
            <person name="De Bivort B.L."/>
            <person name="Kasson M.T."/>
            <person name="De Fine Licht H.H."/>
            <person name="Stajich J.E."/>
        </authorList>
    </citation>
    <scope>NUCLEOTIDE SEQUENCE</scope>
    <source>
        <strain evidence="1">Berkeley</strain>
    </source>
</reference>
<comment type="caution">
    <text evidence="1">The sequence shown here is derived from an EMBL/GenBank/DDBJ whole genome shotgun (WGS) entry which is preliminary data.</text>
</comment>
<dbReference type="Proteomes" id="UP001165960">
    <property type="component" value="Unassembled WGS sequence"/>
</dbReference>
<keyword evidence="2" id="KW-1185">Reference proteome</keyword>
<gene>
    <name evidence="1" type="ORF">DSO57_1009558</name>
</gene>